<gene>
    <name evidence="2" type="ORF">XD87_0001</name>
</gene>
<dbReference type="EMBL" id="LGGI01000001">
    <property type="protein sequence ID" value="KUK67609.1"/>
    <property type="molecule type" value="Genomic_DNA"/>
</dbReference>
<feature type="transmembrane region" description="Helical" evidence="1">
    <location>
        <begin position="81"/>
        <end position="100"/>
    </location>
</feature>
<name>A0A101GZN3_9BACT</name>
<evidence type="ECO:0000313" key="3">
    <source>
        <dbReference type="Proteomes" id="UP000053469"/>
    </source>
</evidence>
<organism evidence="2 3">
    <name type="scientific">candidate division WS6 bacterium 36_33</name>
    <dbReference type="NCBI Taxonomy" id="1641388"/>
    <lineage>
        <taxon>Bacteria</taxon>
        <taxon>Candidatus Dojkabacteria</taxon>
    </lineage>
</organism>
<dbReference type="Proteomes" id="UP000053469">
    <property type="component" value="Unassembled WGS sequence"/>
</dbReference>
<keyword evidence="1" id="KW-0812">Transmembrane</keyword>
<feature type="transmembrane region" description="Helical" evidence="1">
    <location>
        <begin position="7"/>
        <end position="27"/>
    </location>
</feature>
<reference evidence="3" key="1">
    <citation type="journal article" date="2015" name="MBio">
        <title>Genome-Resolved Metagenomic Analysis Reveals Roles for Candidate Phyla and Other Microbial Community Members in Biogeochemical Transformations in Oil Reservoirs.</title>
        <authorList>
            <person name="Hu P."/>
            <person name="Tom L."/>
            <person name="Singh A."/>
            <person name="Thomas B.C."/>
            <person name="Baker B.J."/>
            <person name="Piceno Y.M."/>
            <person name="Andersen G.L."/>
            <person name="Banfield J.F."/>
        </authorList>
    </citation>
    <scope>NUCLEOTIDE SEQUENCE [LARGE SCALE GENOMIC DNA]</scope>
</reference>
<keyword evidence="1" id="KW-0472">Membrane</keyword>
<evidence type="ECO:0000256" key="1">
    <source>
        <dbReference type="SAM" id="Phobius"/>
    </source>
</evidence>
<protein>
    <submittedName>
        <fullName evidence="2">Uncharacterized protein</fullName>
    </submittedName>
</protein>
<feature type="transmembrane region" description="Helical" evidence="1">
    <location>
        <begin position="43"/>
        <end position="61"/>
    </location>
</feature>
<comment type="caution">
    <text evidence="2">The sequence shown here is derived from an EMBL/GenBank/DDBJ whole genome shotgun (WGS) entry which is preliminary data.</text>
</comment>
<evidence type="ECO:0000313" key="2">
    <source>
        <dbReference type="EMBL" id="KUK67609.1"/>
    </source>
</evidence>
<feature type="non-terminal residue" evidence="2">
    <location>
        <position position="1"/>
    </location>
</feature>
<keyword evidence="1" id="KW-1133">Transmembrane helix</keyword>
<accession>A0A101GZN3</accession>
<sequence length="133" mass="15998">MKMMFDYLWVLTIVFVLSFGLNITGWLNPTYQYSTFAFNLPRILSYVFTLVVLSNIPLVLLRRKITPVPKDWKWWRHILDFLETFLIAVNMLTFAFIPYIQALTEMMLGRTRFKRNFYVTEKVRIKSKTEELN</sequence>
<dbReference type="AlphaFoldDB" id="A0A101GZN3"/>
<proteinExistence type="predicted"/>